<gene>
    <name evidence="1" type="ORF">JD844_031802</name>
</gene>
<evidence type="ECO:0000313" key="1">
    <source>
        <dbReference type="EMBL" id="KAH0624394.1"/>
    </source>
</evidence>
<proteinExistence type="predicted"/>
<dbReference type="EMBL" id="JAIPUX010001232">
    <property type="protein sequence ID" value="KAH0624394.1"/>
    <property type="molecule type" value="Genomic_DNA"/>
</dbReference>
<organism evidence="1 2">
    <name type="scientific">Phrynosoma platyrhinos</name>
    <name type="common">Desert horned lizard</name>
    <dbReference type="NCBI Taxonomy" id="52577"/>
    <lineage>
        <taxon>Eukaryota</taxon>
        <taxon>Metazoa</taxon>
        <taxon>Chordata</taxon>
        <taxon>Craniata</taxon>
        <taxon>Vertebrata</taxon>
        <taxon>Euteleostomi</taxon>
        <taxon>Lepidosauria</taxon>
        <taxon>Squamata</taxon>
        <taxon>Bifurcata</taxon>
        <taxon>Unidentata</taxon>
        <taxon>Episquamata</taxon>
        <taxon>Toxicofera</taxon>
        <taxon>Iguania</taxon>
        <taxon>Phrynosomatidae</taxon>
        <taxon>Phrynosomatinae</taxon>
        <taxon>Phrynosoma</taxon>
    </lineage>
</organism>
<comment type="caution">
    <text evidence="1">The sequence shown here is derived from an EMBL/GenBank/DDBJ whole genome shotgun (WGS) entry which is preliminary data.</text>
</comment>
<name>A0ABQ7T4H5_PHRPL</name>
<reference evidence="1 2" key="1">
    <citation type="journal article" date="2022" name="Gigascience">
        <title>A chromosome-level genome assembly and annotation of the desert horned lizard, Phrynosoma platyrhinos, provides insight into chromosomal rearrangements among reptiles.</title>
        <authorList>
            <person name="Koochekian N."/>
            <person name="Ascanio A."/>
            <person name="Farleigh K."/>
            <person name="Card D.C."/>
            <person name="Schield D.R."/>
            <person name="Castoe T.A."/>
            <person name="Jezkova T."/>
        </authorList>
    </citation>
    <scope>NUCLEOTIDE SEQUENCE [LARGE SCALE GENOMIC DNA]</scope>
    <source>
        <strain evidence="1">NK-2021</strain>
    </source>
</reference>
<protein>
    <submittedName>
        <fullName evidence="1">Uncharacterized protein</fullName>
    </submittedName>
</protein>
<accession>A0ABQ7T4H5</accession>
<sequence length="102" mass="11527">MYTFFILNLQQADQGHYMCKVQEIGKHRNKWTAWSNGSASTEIQGGVIDEGDKETATHCRGTNPVLKAPQFEDYCNVGVISLQISDESSVEKNHKAWKFFEG</sequence>
<dbReference type="Proteomes" id="UP000826234">
    <property type="component" value="Unassembled WGS sequence"/>
</dbReference>
<keyword evidence="2" id="KW-1185">Reference proteome</keyword>
<evidence type="ECO:0000313" key="2">
    <source>
        <dbReference type="Proteomes" id="UP000826234"/>
    </source>
</evidence>